<keyword evidence="4" id="KW-1185">Reference proteome</keyword>
<feature type="compositionally biased region" description="Basic and acidic residues" evidence="1">
    <location>
        <begin position="106"/>
        <end position="116"/>
    </location>
</feature>
<feature type="chain" id="PRO_5032330496" evidence="2">
    <location>
        <begin position="18"/>
        <end position="188"/>
    </location>
</feature>
<gene>
    <name evidence="3" type="ORF">CCAP1982_LOCUS1608</name>
</gene>
<proteinExistence type="predicted"/>
<dbReference type="AlphaFoldDB" id="A0A811U412"/>
<evidence type="ECO:0000256" key="1">
    <source>
        <dbReference type="SAM" id="MobiDB-lite"/>
    </source>
</evidence>
<feature type="region of interest" description="Disordered" evidence="1">
    <location>
        <begin position="106"/>
        <end position="126"/>
    </location>
</feature>
<organism evidence="3 4">
    <name type="scientific">Ceratitis capitata</name>
    <name type="common">Mediterranean fruit fly</name>
    <name type="synonym">Tephritis capitata</name>
    <dbReference type="NCBI Taxonomy" id="7213"/>
    <lineage>
        <taxon>Eukaryota</taxon>
        <taxon>Metazoa</taxon>
        <taxon>Ecdysozoa</taxon>
        <taxon>Arthropoda</taxon>
        <taxon>Hexapoda</taxon>
        <taxon>Insecta</taxon>
        <taxon>Pterygota</taxon>
        <taxon>Neoptera</taxon>
        <taxon>Endopterygota</taxon>
        <taxon>Diptera</taxon>
        <taxon>Brachycera</taxon>
        <taxon>Muscomorpha</taxon>
        <taxon>Tephritoidea</taxon>
        <taxon>Tephritidae</taxon>
        <taxon>Ceratitis</taxon>
        <taxon>Ceratitis</taxon>
    </lineage>
</organism>
<sequence length="188" mass="20699">MKCVILLGVIALITTLAIEDSLATGTSKPFVRSRYSKRWRIPVTTEQNAANGTLTTEQQKTLETEVTTVETVTVNNQTVVKPEGTTAVPSLRTTIYSKDVKDAKKDYHSTTTEHPRHAGPNGLPLDYDYYGNGGENEDEGGHNSLPKALREASRYSTFIAQKTLVAKKKMVSESFRNTHIERGEGGNL</sequence>
<accession>A0A811U412</accession>
<name>A0A811U412_CERCA</name>
<reference evidence="3" key="1">
    <citation type="submission" date="2020-11" db="EMBL/GenBank/DDBJ databases">
        <authorList>
            <person name="Whitehead M."/>
        </authorList>
    </citation>
    <scope>NUCLEOTIDE SEQUENCE</scope>
    <source>
        <strain evidence="3">EGII</strain>
    </source>
</reference>
<keyword evidence="2" id="KW-0732">Signal</keyword>
<protein>
    <submittedName>
        <fullName evidence="3">(Mediterranean fruit fly) hypothetical protein</fullName>
    </submittedName>
</protein>
<feature type="signal peptide" evidence="2">
    <location>
        <begin position="1"/>
        <end position="17"/>
    </location>
</feature>
<dbReference type="Proteomes" id="UP000606786">
    <property type="component" value="Unassembled WGS sequence"/>
</dbReference>
<evidence type="ECO:0000256" key="2">
    <source>
        <dbReference type="SAM" id="SignalP"/>
    </source>
</evidence>
<comment type="caution">
    <text evidence="3">The sequence shown here is derived from an EMBL/GenBank/DDBJ whole genome shotgun (WGS) entry which is preliminary data.</text>
</comment>
<evidence type="ECO:0000313" key="3">
    <source>
        <dbReference type="EMBL" id="CAD6992767.1"/>
    </source>
</evidence>
<dbReference type="OrthoDB" id="7935345at2759"/>
<dbReference type="EMBL" id="CAJHJT010000001">
    <property type="protein sequence ID" value="CAD6992767.1"/>
    <property type="molecule type" value="Genomic_DNA"/>
</dbReference>
<evidence type="ECO:0000313" key="4">
    <source>
        <dbReference type="Proteomes" id="UP000606786"/>
    </source>
</evidence>